<dbReference type="AlphaFoldDB" id="B0CF79"/>
<dbReference type="GO" id="GO:0016746">
    <property type="term" value="F:acyltransferase activity"/>
    <property type="evidence" value="ECO:0007669"/>
    <property type="project" value="UniProtKB-UniRule"/>
</dbReference>
<dbReference type="GO" id="GO:0031640">
    <property type="term" value="P:killing of cells of another organism"/>
    <property type="evidence" value="ECO:0007669"/>
    <property type="project" value="UniProtKB-KW"/>
</dbReference>
<evidence type="ECO:0000313" key="5">
    <source>
        <dbReference type="Proteomes" id="UP000000268"/>
    </source>
</evidence>
<keyword evidence="2 4" id="KW-0012">Acyltransferase</keyword>
<dbReference type="EMBL" id="CP000828">
    <property type="protein sequence ID" value="ABW30595.1"/>
    <property type="molecule type" value="Genomic_DNA"/>
</dbReference>
<dbReference type="RefSeq" id="WP_012165815.1">
    <property type="nucleotide sequence ID" value="NC_009925.1"/>
</dbReference>
<dbReference type="GO" id="GO:0005737">
    <property type="term" value="C:cytoplasm"/>
    <property type="evidence" value="ECO:0007669"/>
    <property type="project" value="UniProtKB-SubCell"/>
</dbReference>
<evidence type="ECO:0000256" key="3">
    <source>
        <dbReference type="SAM" id="MobiDB-lite"/>
    </source>
</evidence>
<dbReference type="Proteomes" id="UP000000268">
    <property type="component" value="Chromosome"/>
</dbReference>
<comment type="similarity">
    <text evidence="1 2">Belongs to the RTX toxin acyltransferase family.</text>
</comment>
<dbReference type="EC" id="2.3.1.-" evidence="2"/>
<protein>
    <recommendedName>
        <fullName evidence="2">RTX toxin-activating lysine-acyltransferase</fullName>
        <ecNumber evidence="2">2.3.1.-</ecNumber>
    </recommendedName>
</protein>
<proteinExistence type="inferred from homology"/>
<feature type="region of interest" description="Disordered" evidence="3">
    <location>
        <begin position="1"/>
        <end position="72"/>
    </location>
</feature>
<sequence>MTTTPATTEFDLEQIQEAPEADLVIPVDNAAIPEPIEATDGHPEQDAITSGSTEEQAPTPEQREEAQAQTSPEVMRQRLQLLGGITWLMLQSPQHWHCTIEELEARILPSLTLNQFRYYEVGGQPIGFVSWAYLSDEAEEKYQTGEYKLLPQEWRSGERLWCTDFISPFEHDQSIFEDLRQTIFPQGTTAKMIRTQEDGSRSIVEYQLGSNE</sequence>
<dbReference type="Pfam" id="PF02794">
    <property type="entry name" value="HlyC"/>
    <property type="match status" value="1"/>
</dbReference>
<keyword evidence="5" id="KW-1185">Reference proteome</keyword>
<evidence type="ECO:0000256" key="1">
    <source>
        <dbReference type="ARBA" id="ARBA00005686"/>
    </source>
</evidence>
<keyword evidence="2" id="KW-0204">Cytolysis</keyword>
<comment type="function">
    <text evidence="2">Involved in fatty acylation of protoxin at internal lysine residues, thereby converting it to the active toxin.</text>
</comment>
<dbReference type="HOGENOM" id="CLU_116529_1_0_3"/>
<evidence type="ECO:0000256" key="2">
    <source>
        <dbReference type="RuleBase" id="RU368102"/>
    </source>
</evidence>
<dbReference type="PRINTS" id="PR01489">
    <property type="entry name" value="RTXTOXINC"/>
</dbReference>
<dbReference type="OrthoDB" id="5431564at2"/>
<dbReference type="STRING" id="329726.AM1_5645"/>
<evidence type="ECO:0000313" key="4">
    <source>
        <dbReference type="EMBL" id="ABW30595.1"/>
    </source>
</evidence>
<organism evidence="4 5">
    <name type="scientific">Acaryochloris marina (strain MBIC 11017)</name>
    <dbReference type="NCBI Taxonomy" id="329726"/>
    <lineage>
        <taxon>Bacteria</taxon>
        <taxon>Bacillati</taxon>
        <taxon>Cyanobacteriota</taxon>
        <taxon>Cyanophyceae</taxon>
        <taxon>Acaryochloridales</taxon>
        <taxon>Acaryochloridaceae</taxon>
        <taxon>Acaryochloris</taxon>
    </lineage>
</organism>
<keyword evidence="2 4" id="KW-0808">Transferase</keyword>
<feature type="compositionally biased region" description="Polar residues" evidence="3">
    <location>
        <begin position="47"/>
        <end position="56"/>
    </location>
</feature>
<dbReference type="eggNOG" id="COG2994">
    <property type="taxonomic scope" value="Bacteria"/>
</dbReference>
<accession>B0CF79</accession>
<keyword evidence="2" id="KW-0963">Cytoplasm</keyword>
<comment type="subcellular location">
    <subcellularLocation>
        <location evidence="2">Cytoplasm</location>
    </subcellularLocation>
</comment>
<reference evidence="4 5" key="1">
    <citation type="journal article" date="2008" name="Proc. Natl. Acad. Sci. U.S.A.">
        <title>Niche adaptation and genome expansion in the chlorophyll d-producing cyanobacterium Acaryochloris marina.</title>
        <authorList>
            <person name="Swingley W.D."/>
            <person name="Chen M."/>
            <person name="Cheung P.C."/>
            <person name="Conrad A.L."/>
            <person name="Dejesa L.C."/>
            <person name="Hao J."/>
            <person name="Honchak B.M."/>
            <person name="Karbach L.E."/>
            <person name="Kurdoglu A."/>
            <person name="Lahiri S."/>
            <person name="Mastrian S.D."/>
            <person name="Miyashita H."/>
            <person name="Page L."/>
            <person name="Ramakrishna P."/>
            <person name="Satoh S."/>
            <person name="Sattley W.M."/>
            <person name="Shimada Y."/>
            <person name="Taylor H.L."/>
            <person name="Tomo T."/>
            <person name="Tsuchiya T."/>
            <person name="Wang Z.T."/>
            <person name="Raymond J."/>
            <person name="Mimuro M."/>
            <person name="Blankenship R.E."/>
            <person name="Touchman J.W."/>
        </authorList>
    </citation>
    <scope>NUCLEOTIDE SEQUENCE [LARGE SCALE GENOMIC DNA]</scope>
    <source>
        <strain evidence="5">MBIC 11017</strain>
    </source>
</reference>
<dbReference type="GO" id="GO:0009404">
    <property type="term" value="P:toxin metabolic process"/>
    <property type="evidence" value="ECO:0007669"/>
    <property type="project" value="UniProtKB-UniRule"/>
</dbReference>
<dbReference type="InterPro" id="IPR003996">
    <property type="entry name" value="RTX_toxin-activating_protC_bac"/>
</dbReference>
<name>B0CF79_ACAM1</name>
<gene>
    <name evidence="4" type="ordered locus">AM1_5645</name>
</gene>
<dbReference type="KEGG" id="amr:AM1_5645"/>